<keyword evidence="1" id="KW-1133">Transmembrane helix</keyword>
<evidence type="ECO:0000256" key="1">
    <source>
        <dbReference type="SAM" id="Phobius"/>
    </source>
</evidence>
<dbReference type="Gene3D" id="2.60.120.200">
    <property type="match status" value="1"/>
</dbReference>
<keyword evidence="4" id="KW-1185">Reference proteome</keyword>
<keyword evidence="1" id="KW-0812">Transmembrane</keyword>
<gene>
    <name evidence="3" type="ORF">HW115_05280</name>
</gene>
<dbReference type="Pfam" id="PF04773">
    <property type="entry name" value="FecR"/>
    <property type="match status" value="1"/>
</dbReference>
<dbReference type="InterPro" id="IPR012373">
    <property type="entry name" value="Ferrdict_sens_TM"/>
</dbReference>
<feature type="domain" description="FecR protein" evidence="2">
    <location>
        <begin position="161"/>
        <end position="228"/>
    </location>
</feature>
<accession>A0A851GJY1</accession>
<evidence type="ECO:0000259" key="2">
    <source>
        <dbReference type="Pfam" id="PF04773"/>
    </source>
</evidence>
<evidence type="ECO:0000313" key="3">
    <source>
        <dbReference type="EMBL" id="NWK55010.1"/>
    </source>
</evidence>
<dbReference type="Gene3D" id="2.60.120.1440">
    <property type="match status" value="1"/>
</dbReference>
<sequence length="530" mass="58758">MNPEDLNAHIQDLLDGDIEPDALAQLEQELATNPEAMQQYIAYTDLNNLLDLEHEVRAKQSSGVVPIERIMHRQKLRNLRSATLSAAAILVIVVVAMSLFFSKEKAPILTFQSAPGTLFTLSHDKHGEQPAGQLLEPGSRLQISQGTVELTFRSGVRSIIQAPADLTLHDDNHLYLAKGIAWFHVAKGAEGFTVDTADLQVVDLGTEFGVHAHPNQHDEVHVFQGKVRVSTKRIRQESTTLISGEARRATPIGQLNSIPSKPDEFLSSLPSSLPHLHWSFDNAQELKPARVNYAGPEIQTSIIEPENQHHTTISPTQGVRNSALHSLGQGGKIISDWSGIRANQARTISFWIKIDSKAPRQEGNILGWGDRQIDHETTPWRASTASFYSFLSIEENRTRVGLSAGRFWITGTQSIADSQWHHIVCIYDGTADSKGNPNLQLYIDGQPEQVTKHRNTGLKVDDKRGIKLNTRVDSLDSVPLSIFADLWGKDESGNNVNAAIDELFIIRGAVSEDQIFQLYRNNQLENTSSQ</sequence>
<dbReference type="AlphaFoldDB" id="A0A851GJY1"/>
<dbReference type="InterPro" id="IPR013320">
    <property type="entry name" value="ConA-like_dom_sf"/>
</dbReference>
<dbReference type="PANTHER" id="PTHR30273:SF2">
    <property type="entry name" value="PROTEIN FECR"/>
    <property type="match status" value="1"/>
</dbReference>
<dbReference type="GO" id="GO:0016989">
    <property type="term" value="F:sigma factor antagonist activity"/>
    <property type="evidence" value="ECO:0007669"/>
    <property type="project" value="TreeGrafter"/>
</dbReference>
<evidence type="ECO:0000313" key="4">
    <source>
        <dbReference type="Proteomes" id="UP000557872"/>
    </source>
</evidence>
<name>A0A851GJY1_9BACT</name>
<dbReference type="EMBL" id="JACBAZ010000002">
    <property type="protein sequence ID" value="NWK55010.1"/>
    <property type="molecule type" value="Genomic_DNA"/>
</dbReference>
<reference evidence="3 4" key="1">
    <citation type="submission" date="2020-07" db="EMBL/GenBank/DDBJ databases">
        <title>Roseicoccus Jingziensis gen. nov., sp. nov., isolated from coastal seawater.</title>
        <authorList>
            <person name="Feng X."/>
        </authorList>
    </citation>
    <scope>NUCLEOTIDE SEQUENCE [LARGE SCALE GENOMIC DNA]</scope>
    <source>
        <strain evidence="3 4">N1E253</strain>
    </source>
</reference>
<dbReference type="Pfam" id="PF13385">
    <property type="entry name" value="Laminin_G_3"/>
    <property type="match status" value="1"/>
</dbReference>
<dbReference type="SUPFAM" id="SSF49899">
    <property type="entry name" value="Concanavalin A-like lectins/glucanases"/>
    <property type="match status" value="1"/>
</dbReference>
<feature type="transmembrane region" description="Helical" evidence="1">
    <location>
        <begin position="79"/>
        <end position="101"/>
    </location>
</feature>
<organism evidence="3 4">
    <name type="scientific">Oceaniferula marina</name>
    <dbReference type="NCBI Taxonomy" id="2748318"/>
    <lineage>
        <taxon>Bacteria</taxon>
        <taxon>Pseudomonadati</taxon>
        <taxon>Verrucomicrobiota</taxon>
        <taxon>Verrucomicrobiia</taxon>
        <taxon>Verrucomicrobiales</taxon>
        <taxon>Verrucomicrobiaceae</taxon>
        <taxon>Oceaniferula</taxon>
    </lineage>
</organism>
<protein>
    <submittedName>
        <fullName evidence="3">FecR domain-containing protein</fullName>
    </submittedName>
</protein>
<proteinExistence type="predicted"/>
<dbReference type="Proteomes" id="UP000557872">
    <property type="component" value="Unassembled WGS sequence"/>
</dbReference>
<comment type="caution">
    <text evidence="3">The sequence shown here is derived from an EMBL/GenBank/DDBJ whole genome shotgun (WGS) entry which is preliminary data.</text>
</comment>
<keyword evidence="1" id="KW-0472">Membrane</keyword>
<dbReference type="PANTHER" id="PTHR30273">
    <property type="entry name" value="PERIPLASMIC SIGNAL SENSOR AND SIGMA FACTOR ACTIVATOR FECR-RELATED"/>
    <property type="match status" value="1"/>
</dbReference>
<dbReference type="InterPro" id="IPR006860">
    <property type="entry name" value="FecR"/>
</dbReference>
<dbReference type="RefSeq" id="WP_178931555.1">
    <property type="nucleotide sequence ID" value="NZ_JACBAZ010000002.1"/>
</dbReference>